<feature type="transmembrane region" description="Helical" evidence="1">
    <location>
        <begin position="198"/>
        <end position="217"/>
    </location>
</feature>
<feature type="transmembrane region" description="Helical" evidence="1">
    <location>
        <begin position="386"/>
        <end position="403"/>
    </location>
</feature>
<dbReference type="PANTHER" id="PTHR38454:SF1">
    <property type="entry name" value="INTEGRAL MEMBRANE PROTEIN"/>
    <property type="match status" value="1"/>
</dbReference>
<feature type="transmembrane region" description="Helical" evidence="1">
    <location>
        <begin position="81"/>
        <end position="99"/>
    </location>
</feature>
<evidence type="ECO:0000313" key="2">
    <source>
        <dbReference type="EMBL" id="SER25658.1"/>
    </source>
</evidence>
<dbReference type="RefSeq" id="WP_089747156.1">
    <property type="nucleotide sequence ID" value="NZ_FOGF01000029.1"/>
</dbReference>
<feature type="transmembrane region" description="Helical" evidence="1">
    <location>
        <begin position="297"/>
        <end position="317"/>
    </location>
</feature>
<dbReference type="Proteomes" id="UP000198556">
    <property type="component" value="Unassembled WGS sequence"/>
</dbReference>
<dbReference type="EMBL" id="FOGF01000029">
    <property type="protein sequence ID" value="SER25658.1"/>
    <property type="molecule type" value="Genomic_DNA"/>
</dbReference>
<keyword evidence="1" id="KW-0812">Transmembrane</keyword>
<evidence type="ECO:0000313" key="3">
    <source>
        <dbReference type="Proteomes" id="UP000198556"/>
    </source>
</evidence>
<feature type="transmembrane region" description="Helical" evidence="1">
    <location>
        <begin position="12"/>
        <end position="31"/>
    </location>
</feature>
<proteinExistence type="predicted"/>
<keyword evidence="3" id="KW-1185">Reference proteome</keyword>
<dbReference type="InterPro" id="IPR018580">
    <property type="entry name" value="Uncharacterised_YfhO"/>
</dbReference>
<reference evidence="2 3" key="1">
    <citation type="submission" date="2016-10" db="EMBL/GenBank/DDBJ databases">
        <authorList>
            <person name="de Groot N.N."/>
        </authorList>
    </citation>
    <scope>NUCLEOTIDE SEQUENCE [LARGE SCALE GENOMIC DNA]</scope>
    <source>
        <strain evidence="2 3">DSM 15827</strain>
    </source>
</reference>
<dbReference type="STRING" id="137733.SAMN05421767_1292"/>
<feature type="transmembrane region" description="Helical" evidence="1">
    <location>
        <begin position="441"/>
        <end position="459"/>
    </location>
</feature>
<keyword evidence="1" id="KW-0472">Membrane</keyword>
<feature type="transmembrane region" description="Helical" evidence="1">
    <location>
        <begin position="356"/>
        <end position="374"/>
    </location>
</feature>
<feature type="transmembrane region" description="Helical" evidence="1">
    <location>
        <begin position="229"/>
        <end position="255"/>
    </location>
</feature>
<name>A0A1H9MPU1_9LACT</name>
<feature type="transmembrane region" description="Helical" evidence="1">
    <location>
        <begin position="326"/>
        <end position="344"/>
    </location>
</feature>
<accession>A0A1H9MPU1</accession>
<dbReference type="AlphaFoldDB" id="A0A1H9MPU1"/>
<gene>
    <name evidence="2" type="ORF">SAMN05421767_1292</name>
</gene>
<feature type="transmembrane region" description="Helical" evidence="1">
    <location>
        <begin position="847"/>
        <end position="869"/>
    </location>
</feature>
<dbReference type="OrthoDB" id="9815466at2"/>
<keyword evidence="1" id="KW-1133">Transmembrane helix</keyword>
<feature type="transmembrane region" description="Helical" evidence="1">
    <location>
        <begin position="160"/>
        <end position="178"/>
    </location>
</feature>
<dbReference type="Pfam" id="PF09586">
    <property type="entry name" value="YfhO"/>
    <property type="match status" value="1"/>
</dbReference>
<dbReference type="PANTHER" id="PTHR38454">
    <property type="entry name" value="INTEGRAL MEMBRANE PROTEIN-RELATED"/>
    <property type="match status" value="1"/>
</dbReference>
<sequence>MKTFFKVTNKTLLLASFLIPCFILVTIYALLGTYPFGTGSLLTIDLGQQYVDFFSYYRHTILEDPQALFYSFSKSIGGDMLGLWAYYLTSPFNLIFLFVNKYQLATAVTIQILVKLSFCSMSMCYLLQKLKPHAPVANLVFALSYGLMSYLTVNQFNVMWLDGMIWLPIVIYGLDCLIKDKNPLYYIIPLSITVFSNYYIGYMICIFLVFFFFYLLLSQENALPPRQALWAFIRFAGYSLLSMGLISFLLVPTFYSLIGGKASYSKWQWVWTLDYNPLELLSKIYFGCFDFDQMPDGLPNIFVGSIASLSFIAYFFSSKFKWKEKIYALLLTIFLLVSMNVEWLNKLWHAGQFPIWYPYRFSFVFCFMVVYIAHRWYTSNDYFKQWLIIPILVILVGNTYYYISHPVSYLEPWQLCIGLSFTGLALLLILCKNSPLKHIRYCLLVFVIFEMGLNSYVNLTRLSYVSQTSFVTYQQMLDSWAKVVRPKEGQFYRVEKTFQRSKGDAMQSPIYGLNHFASTLEKELPTLFGSLGISESNGFISYSNGTMFTDSFFDILYMIEDNQTIANPYTKDQKPFPIHEYWTRKDLNYYQKITHQTQATIYKNPFAWSLAFPIDSSVKEQHFEVNKPIKNQELLATLLGNGKTPLFSFEGYRISYENVSVSTIENSHRLLYKKIDPDKEAKIIIEFTPISTDPYYIVLDGQLRKDDFSLKLNDEKYYYYNSFRHNAVMNLTSQTLDLQKFEITLEKASFTMDKPELYRFNVEEFKKLHHTIQPQLMQMDNFTETAFTGHATITKDSSMLTTIPYSKGWQVLVDGKKVDTYPVLDSLLAFDISAGSHSFSYHYHTPYLWQGVMISISSIGILLICLTHYKKRNS</sequence>
<feature type="transmembrane region" description="Helical" evidence="1">
    <location>
        <begin position="409"/>
        <end position="429"/>
    </location>
</feature>
<organism evidence="2 3">
    <name type="scientific">Granulicatella balaenopterae</name>
    <dbReference type="NCBI Taxonomy" id="137733"/>
    <lineage>
        <taxon>Bacteria</taxon>
        <taxon>Bacillati</taxon>
        <taxon>Bacillota</taxon>
        <taxon>Bacilli</taxon>
        <taxon>Lactobacillales</taxon>
        <taxon>Carnobacteriaceae</taxon>
        <taxon>Granulicatella</taxon>
    </lineage>
</organism>
<evidence type="ECO:0000256" key="1">
    <source>
        <dbReference type="SAM" id="Phobius"/>
    </source>
</evidence>
<protein>
    <submittedName>
        <fullName evidence="2">Uncharacterized membrane protein YfhO</fullName>
    </submittedName>
</protein>